<dbReference type="InterPro" id="IPR023606">
    <property type="entry name" value="CoA-Trfase_III_dom_1_sf"/>
</dbReference>
<keyword evidence="1 2" id="KW-0808">Transferase</keyword>
<dbReference type="Pfam" id="PF02515">
    <property type="entry name" value="CoA_transf_3"/>
    <property type="match status" value="1"/>
</dbReference>
<dbReference type="RefSeq" id="WP_062409124.1">
    <property type="nucleotide sequence ID" value="NZ_CP013652.1"/>
</dbReference>
<reference evidence="2 3" key="2">
    <citation type="journal article" date="2016" name="Genome Announc.">
        <title>Complete Genome Sequences of Two Interactive Moderate Thermophiles, Paenibacillus napthalenovorans 32O-Y and Paenibacillus sp. 32O-W.</title>
        <authorList>
            <person name="Butler R.R.III."/>
            <person name="Wang J."/>
            <person name="Stark B.C."/>
            <person name="Pombert J.F."/>
        </authorList>
    </citation>
    <scope>NUCLEOTIDE SEQUENCE [LARGE SCALE GENOMIC DNA]</scope>
    <source>
        <strain evidence="2 3">32O-Y</strain>
    </source>
</reference>
<evidence type="ECO:0000313" key="2">
    <source>
        <dbReference type="EMBL" id="ALS23057.1"/>
    </source>
</evidence>
<dbReference type="STRING" id="162209.IJ22_26840"/>
<dbReference type="Gene3D" id="3.40.50.10540">
    <property type="entry name" value="Crotonobetainyl-coa:carnitine coa-transferase, domain 1"/>
    <property type="match status" value="1"/>
</dbReference>
<evidence type="ECO:0000313" key="3">
    <source>
        <dbReference type="Proteomes" id="UP000061660"/>
    </source>
</evidence>
<dbReference type="PATRIC" id="fig|162209.4.peg.2857"/>
<dbReference type="Gene3D" id="3.30.1540.10">
    <property type="entry name" value="formyl-coa transferase, domain 3"/>
    <property type="match status" value="1"/>
</dbReference>
<organism evidence="2 3">
    <name type="scientific">Paenibacillus naphthalenovorans</name>
    <dbReference type="NCBI Taxonomy" id="162209"/>
    <lineage>
        <taxon>Bacteria</taxon>
        <taxon>Bacillati</taxon>
        <taxon>Bacillota</taxon>
        <taxon>Bacilli</taxon>
        <taxon>Bacillales</taxon>
        <taxon>Paenibacillaceae</taxon>
        <taxon>Paenibacillus</taxon>
    </lineage>
</organism>
<protein>
    <submittedName>
        <fullName evidence="2">Subunit BbsF of succinyl-CoA:(R)-benzylsuccinate CoA-transferase</fullName>
    </submittedName>
</protein>
<gene>
    <name evidence="2" type="ORF">IJ22_26840</name>
</gene>
<dbReference type="KEGG" id="pnp:IJ22_26840"/>
<sequence length="404" mass="44640">MLPLHGMKVLDLTQFLAGPYCTLILADLGAEVTKVERFPGGDDSRRVGPFKNGEGYCFAMPNRNKRSIALDLKNEKGKHIFMQLAEKADVVIENFRPDVKTKMGIDYNAVKAVNPGVIYCSISGYGQTGPYSQKGGFDIVAQGVTGLMRMTGEPGGRPVKVGIAINDISAGITAAYGILGAYIHKLKTGEGQYLETSLVDAALAWTFWESAAYFGAGEIPAATGARHRRSTPYQAYKTKDGYVTIGAGNDKLWTNLCNKVLGKPEWVGDPRFIDLQTRMKNIDLLESMIEEILKEQPTSHWVEKLDESGVPGGPVYTYEQALNDPHILARDMVLEIHHPILGDMKTIGFPVKYSGTPLSIRTPAPWLGQHTNEVLNELGLQEEEIKELYNENVVYNKYPERMII</sequence>
<dbReference type="SUPFAM" id="SSF89796">
    <property type="entry name" value="CoA-transferase family III (CaiB/BaiF)"/>
    <property type="match status" value="1"/>
</dbReference>
<dbReference type="PANTHER" id="PTHR48207:SF3">
    <property type="entry name" value="SUCCINATE--HYDROXYMETHYLGLUTARATE COA-TRANSFERASE"/>
    <property type="match status" value="1"/>
</dbReference>
<dbReference type="GO" id="GO:0008410">
    <property type="term" value="F:CoA-transferase activity"/>
    <property type="evidence" value="ECO:0007669"/>
    <property type="project" value="TreeGrafter"/>
</dbReference>
<dbReference type="AlphaFoldDB" id="A0A0U2UM83"/>
<dbReference type="Proteomes" id="UP000061660">
    <property type="component" value="Chromosome"/>
</dbReference>
<accession>A0A0U2UM83</accession>
<dbReference type="OrthoDB" id="9797653at2"/>
<dbReference type="InterPro" id="IPR050483">
    <property type="entry name" value="CoA-transferase_III_domain"/>
</dbReference>
<evidence type="ECO:0000256" key="1">
    <source>
        <dbReference type="ARBA" id="ARBA00022679"/>
    </source>
</evidence>
<dbReference type="InterPro" id="IPR044855">
    <property type="entry name" value="CoA-Trfase_III_dom3_sf"/>
</dbReference>
<dbReference type="PANTHER" id="PTHR48207">
    <property type="entry name" value="SUCCINATE--HYDROXYMETHYLGLUTARATE COA-TRANSFERASE"/>
    <property type="match status" value="1"/>
</dbReference>
<name>A0A0U2UM83_9BACL</name>
<proteinExistence type="predicted"/>
<reference evidence="3" key="1">
    <citation type="submission" date="2015-12" db="EMBL/GenBank/DDBJ databases">
        <title>Complete genome sequences of two moderately thermophilic Paenibacillus species.</title>
        <authorList>
            <person name="Butler R.III."/>
            <person name="Wang J."/>
            <person name="Stark B.C."/>
            <person name="Pombert J.-F."/>
        </authorList>
    </citation>
    <scope>NUCLEOTIDE SEQUENCE [LARGE SCALE GENOMIC DNA]</scope>
    <source>
        <strain evidence="3">32O-Y</strain>
    </source>
</reference>
<dbReference type="EMBL" id="CP013652">
    <property type="protein sequence ID" value="ALS23057.1"/>
    <property type="molecule type" value="Genomic_DNA"/>
</dbReference>
<dbReference type="InterPro" id="IPR003673">
    <property type="entry name" value="CoA-Trfase_fam_III"/>
</dbReference>
<keyword evidence="3" id="KW-1185">Reference proteome</keyword>